<accession>A0AAD7EPI2</accession>
<dbReference type="AlphaFoldDB" id="A0AAD7EPI2"/>
<protein>
    <submittedName>
        <fullName evidence="1">Uncharacterized protein</fullName>
    </submittedName>
</protein>
<feature type="non-terminal residue" evidence="1">
    <location>
        <position position="155"/>
    </location>
</feature>
<dbReference type="Proteomes" id="UP001218218">
    <property type="component" value="Unassembled WGS sequence"/>
</dbReference>
<organism evidence="1 2">
    <name type="scientific">Mycena albidolilacea</name>
    <dbReference type="NCBI Taxonomy" id="1033008"/>
    <lineage>
        <taxon>Eukaryota</taxon>
        <taxon>Fungi</taxon>
        <taxon>Dikarya</taxon>
        <taxon>Basidiomycota</taxon>
        <taxon>Agaricomycotina</taxon>
        <taxon>Agaricomycetes</taxon>
        <taxon>Agaricomycetidae</taxon>
        <taxon>Agaricales</taxon>
        <taxon>Marasmiineae</taxon>
        <taxon>Mycenaceae</taxon>
        <taxon>Mycena</taxon>
    </lineage>
</organism>
<name>A0AAD7EPI2_9AGAR</name>
<reference evidence="1" key="1">
    <citation type="submission" date="2023-03" db="EMBL/GenBank/DDBJ databases">
        <title>Massive genome expansion in bonnet fungi (Mycena s.s.) driven by repeated elements and novel gene families across ecological guilds.</title>
        <authorList>
            <consortium name="Lawrence Berkeley National Laboratory"/>
            <person name="Harder C.B."/>
            <person name="Miyauchi S."/>
            <person name="Viragh M."/>
            <person name="Kuo A."/>
            <person name="Thoen E."/>
            <person name="Andreopoulos B."/>
            <person name="Lu D."/>
            <person name="Skrede I."/>
            <person name="Drula E."/>
            <person name="Henrissat B."/>
            <person name="Morin E."/>
            <person name="Kohler A."/>
            <person name="Barry K."/>
            <person name="LaButti K."/>
            <person name="Morin E."/>
            <person name="Salamov A."/>
            <person name="Lipzen A."/>
            <person name="Mereny Z."/>
            <person name="Hegedus B."/>
            <person name="Baldrian P."/>
            <person name="Stursova M."/>
            <person name="Weitz H."/>
            <person name="Taylor A."/>
            <person name="Grigoriev I.V."/>
            <person name="Nagy L.G."/>
            <person name="Martin F."/>
            <person name="Kauserud H."/>
        </authorList>
    </citation>
    <scope>NUCLEOTIDE SEQUENCE</scope>
    <source>
        <strain evidence="1">CBHHK002</strain>
    </source>
</reference>
<evidence type="ECO:0000313" key="2">
    <source>
        <dbReference type="Proteomes" id="UP001218218"/>
    </source>
</evidence>
<evidence type="ECO:0000313" key="1">
    <source>
        <dbReference type="EMBL" id="KAJ7340706.1"/>
    </source>
</evidence>
<dbReference type="EMBL" id="JARIHO010000026">
    <property type="protein sequence ID" value="KAJ7340706.1"/>
    <property type="molecule type" value="Genomic_DNA"/>
</dbReference>
<feature type="non-terminal residue" evidence="1">
    <location>
        <position position="1"/>
    </location>
</feature>
<sequence length="155" mass="17602">LTDAAAGLFIWASTVLKLVGDRQPKRELKWNEEHDMNQLDHLYQSLLISRFSSTTDVEVFKQVAGAILVAQIPLALEDIHALVRSLTSQELEFVCTQMNFVLDSKSGLQFVHQSFVDFLVNLPNESPFSYKKVVHEQPMASACFQTMAEELRFNI</sequence>
<comment type="caution">
    <text evidence="1">The sequence shown here is derived from an EMBL/GenBank/DDBJ whole genome shotgun (WGS) entry which is preliminary data.</text>
</comment>
<proteinExistence type="predicted"/>
<gene>
    <name evidence="1" type="ORF">DFH08DRAFT_618756</name>
</gene>
<keyword evidence="2" id="KW-1185">Reference proteome</keyword>